<comment type="caution">
    <text evidence="1">The sequence shown here is derived from an EMBL/GenBank/DDBJ whole genome shotgun (WGS) entry which is preliminary data.</text>
</comment>
<gene>
    <name evidence="1" type="ORF">PQJ61_02775</name>
</gene>
<sequence>MATQWAKLDNAGKIYPANINLRNTTLFRITVDLHTEVDPVVLQKAVDDILPRFPYFHVKLKKGFFWYYFVKTDEQIRIQEDIYYPCTEWNFKKKGFMFNVKYKDRRIAVEFSHSMTDGTGGLEFFKALLLQYHKLSGVSIADSGNIKVPGEEIDPEETTDGFKEFYDVHIPSRERRTGKAFHLKFKPTDKGVYHVTTGIMDFNTIRTAAKEKNINMTGLICLFYFQVFQQLIFDRKARPAPLVINLPVNLRNIFSSRTMSNFFVSVTPTIDPRLGFFSEDDIKKHVDKYLSLEIDRRYVGKMIKRNIKIEQSIGIRIIPLFLKEILLPIVYRVWGERGYTSGLSNLGKIEFPPEIEKNIETFNVIPPPSPGNIIKMICFSFKNKFYITFGSLTDDKTIEENFFRLLRKNGISAKIKIIS</sequence>
<dbReference type="EMBL" id="JAQQAL010000008">
    <property type="protein sequence ID" value="MDC7225671.1"/>
    <property type="molecule type" value="Genomic_DNA"/>
</dbReference>
<dbReference type="AlphaFoldDB" id="A0AAJ1IE30"/>
<proteinExistence type="predicted"/>
<evidence type="ECO:0008006" key="3">
    <source>
        <dbReference type="Google" id="ProtNLM"/>
    </source>
</evidence>
<name>A0AAJ1IE30_9SPIO</name>
<evidence type="ECO:0000313" key="1">
    <source>
        <dbReference type="EMBL" id="MDC7225671.1"/>
    </source>
</evidence>
<protein>
    <recommendedName>
        <fullName evidence="3">Alcohol acetyltransferase</fullName>
    </recommendedName>
</protein>
<dbReference type="Proteomes" id="UP001221217">
    <property type="component" value="Unassembled WGS sequence"/>
</dbReference>
<evidence type="ECO:0000313" key="2">
    <source>
        <dbReference type="Proteomes" id="UP001221217"/>
    </source>
</evidence>
<organism evidence="1 2">
    <name type="scientific">Candidatus Thalassospirochaeta sargassi</name>
    <dbReference type="NCBI Taxonomy" id="3119039"/>
    <lineage>
        <taxon>Bacteria</taxon>
        <taxon>Pseudomonadati</taxon>
        <taxon>Spirochaetota</taxon>
        <taxon>Spirochaetia</taxon>
        <taxon>Spirochaetales</taxon>
        <taxon>Spirochaetaceae</taxon>
        <taxon>Candidatus Thalassospirochaeta</taxon>
    </lineage>
</organism>
<reference evidence="1 2" key="1">
    <citation type="submission" date="2022-12" db="EMBL/GenBank/DDBJ databases">
        <title>Metagenome assembled genome from gulf of manar.</title>
        <authorList>
            <person name="Kohli P."/>
            <person name="Pk S."/>
            <person name="Venkata Ramana C."/>
            <person name="Sasikala C."/>
        </authorList>
    </citation>
    <scope>NUCLEOTIDE SEQUENCE [LARGE SCALE GENOMIC DNA]</scope>
    <source>
        <strain evidence="1">JB008</strain>
    </source>
</reference>
<accession>A0AAJ1IE30</accession>